<name>B7P5A9_IXOSC</name>
<evidence type="ECO:0000313" key="1">
    <source>
        <dbReference type="EMBL" id="EEC01781.1"/>
    </source>
</evidence>
<dbReference type="EnsemblMetazoa" id="ISCW000370-RA">
    <property type="protein sequence ID" value="ISCW000370-PA"/>
    <property type="gene ID" value="ISCW000370"/>
</dbReference>
<reference evidence="2" key="2">
    <citation type="submission" date="2020-05" db="UniProtKB">
        <authorList>
            <consortium name="EnsemblMetazoa"/>
        </authorList>
    </citation>
    <scope>IDENTIFICATION</scope>
    <source>
        <strain evidence="2">wikel</strain>
    </source>
</reference>
<dbReference type="VEuPathDB" id="VectorBase:ISCI000370"/>
<protein>
    <submittedName>
        <fullName evidence="1 2">Uncharacterized protein</fullName>
    </submittedName>
</protein>
<proteinExistence type="predicted"/>
<evidence type="ECO:0000313" key="2">
    <source>
        <dbReference type="EnsemblMetazoa" id="ISCW000370-PA"/>
    </source>
</evidence>
<dbReference type="InParanoid" id="B7P5A9"/>
<dbReference type="HOGENOM" id="CLU_3108725_0_0_1"/>
<dbReference type="EMBL" id="ABJB010651409">
    <property type="status" value="NOT_ANNOTATED_CDS"/>
    <property type="molecule type" value="Genomic_DNA"/>
</dbReference>
<dbReference type="PaxDb" id="6945-B7P5A9"/>
<dbReference type="Proteomes" id="UP000001555">
    <property type="component" value="Unassembled WGS sequence"/>
</dbReference>
<accession>B7P5A9</accession>
<sequence>MFWELKRPFVLRLTRRKFQLTSGVILLHELVKTTKWSRSPNLNFVYFTSQI</sequence>
<evidence type="ECO:0000313" key="3">
    <source>
        <dbReference type="Proteomes" id="UP000001555"/>
    </source>
</evidence>
<dbReference type="VEuPathDB" id="VectorBase:ISCW000370"/>
<dbReference type="AlphaFoldDB" id="B7P5A9"/>
<keyword evidence="3" id="KW-1185">Reference proteome</keyword>
<gene>
    <name evidence="1" type="ORF">IscW_ISCW000370</name>
</gene>
<reference evidence="1 3" key="1">
    <citation type="submission" date="2008-03" db="EMBL/GenBank/DDBJ databases">
        <title>Annotation of Ixodes scapularis.</title>
        <authorList>
            <consortium name="Ixodes scapularis Genome Project Consortium"/>
            <person name="Caler E."/>
            <person name="Hannick L.I."/>
            <person name="Bidwell S."/>
            <person name="Joardar V."/>
            <person name="Thiagarajan M."/>
            <person name="Amedeo P."/>
            <person name="Galinsky K.J."/>
            <person name="Schobel S."/>
            <person name="Inman J."/>
            <person name="Hostetler J."/>
            <person name="Miller J."/>
            <person name="Hammond M."/>
            <person name="Megy K."/>
            <person name="Lawson D."/>
            <person name="Kodira C."/>
            <person name="Sutton G."/>
            <person name="Meyer J."/>
            <person name="Hill C.A."/>
            <person name="Birren B."/>
            <person name="Nene V."/>
            <person name="Collins F."/>
            <person name="Alarcon-Chaidez F."/>
            <person name="Wikel S."/>
            <person name="Strausberg R."/>
        </authorList>
    </citation>
    <scope>NUCLEOTIDE SEQUENCE [LARGE SCALE GENOMIC DNA]</scope>
    <source>
        <strain evidence="3">Wikel</strain>
        <strain evidence="1">Wikel colony</strain>
    </source>
</reference>
<organism>
    <name type="scientific">Ixodes scapularis</name>
    <name type="common">Black-legged tick</name>
    <name type="synonym">Deer tick</name>
    <dbReference type="NCBI Taxonomy" id="6945"/>
    <lineage>
        <taxon>Eukaryota</taxon>
        <taxon>Metazoa</taxon>
        <taxon>Ecdysozoa</taxon>
        <taxon>Arthropoda</taxon>
        <taxon>Chelicerata</taxon>
        <taxon>Arachnida</taxon>
        <taxon>Acari</taxon>
        <taxon>Parasitiformes</taxon>
        <taxon>Ixodida</taxon>
        <taxon>Ixodoidea</taxon>
        <taxon>Ixodidae</taxon>
        <taxon>Ixodinae</taxon>
        <taxon>Ixodes</taxon>
    </lineage>
</organism>
<dbReference type="EMBL" id="DS640004">
    <property type="protein sequence ID" value="EEC01781.1"/>
    <property type="molecule type" value="Genomic_DNA"/>
</dbReference>